<feature type="transmembrane region" description="Helical" evidence="7">
    <location>
        <begin position="12"/>
        <end position="33"/>
    </location>
</feature>
<dbReference type="CDD" id="cd06261">
    <property type="entry name" value="TM_PBP2"/>
    <property type="match status" value="1"/>
</dbReference>
<reference evidence="9 10" key="1">
    <citation type="submission" date="2010-11" db="EMBL/GenBank/DDBJ databases">
        <title>The complete genome of Thermotoga thermarum DSM 5069.</title>
        <authorList>
            <consortium name="US DOE Joint Genome Institute (JGI-PGF)"/>
            <person name="Lucas S."/>
            <person name="Copeland A."/>
            <person name="Lapidus A."/>
            <person name="Bruce D."/>
            <person name="Goodwin L."/>
            <person name="Pitluck S."/>
            <person name="Kyrpides N."/>
            <person name="Mavromatis K."/>
            <person name="Ivanova N."/>
            <person name="Zeytun A."/>
            <person name="Brettin T."/>
            <person name="Detter J.C."/>
            <person name="Tapia R."/>
            <person name="Han C."/>
            <person name="Land M."/>
            <person name="Hauser L."/>
            <person name="Markowitz V."/>
            <person name="Cheng J.-F."/>
            <person name="Hugenholtz P."/>
            <person name="Woyke T."/>
            <person name="Wu D."/>
            <person name="Spring S."/>
            <person name="Schroeder M."/>
            <person name="Brambilla E."/>
            <person name="Klenk H.-P."/>
            <person name="Eisen J.A."/>
        </authorList>
    </citation>
    <scope>NUCLEOTIDE SEQUENCE [LARGE SCALE GENOMIC DNA]</scope>
    <source>
        <strain evidence="9 10">DSM 5069</strain>
    </source>
</reference>
<dbReference type="eggNOG" id="COG0395">
    <property type="taxonomic scope" value="Bacteria"/>
</dbReference>
<feature type="transmembrane region" description="Helical" evidence="7">
    <location>
        <begin position="246"/>
        <end position="267"/>
    </location>
</feature>
<dbReference type="KEGG" id="tta:Theth_1116"/>
<evidence type="ECO:0000256" key="3">
    <source>
        <dbReference type="ARBA" id="ARBA00022475"/>
    </source>
</evidence>
<proteinExistence type="inferred from homology"/>
<dbReference type="PROSITE" id="PS50928">
    <property type="entry name" value="ABC_TM1"/>
    <property type="match status" value="1"/>
</dbReference>
<dbReference type="GO" id="GO:0005886">
    <property type="term" value="C:plasma membrane"/>
    <property type="evidence" value="ECO:0007669"/>
    <property type="project" value="UniProtKB-SubCell"/>
</dbReference>
<evidence type="ECO:0000256" key="7">
    <source>
        <dbReference type="RuleBase" id="RU363032"/>
    </source>
</evidence>
<dbReference type="PANTHER" id="PTHR32243">
    <property type="entry name" value="MALTOSE TRANSPORT SYSTEM PERMEASE-RELATED"/>
    <property type="match status" value="1"/>
</dbReference>
<feature type="transmembrane region" description="Helical" evidence="7">
    <location>
        <begin position="81"/>
        <end position="101"/>
    </location>
</feature>
<evidence type="ECO:0000313" key="9">
    <source>
        <dbReference type="EMBL" id="AEH51193.1"/>
    </source>
</evidence>
<evidence type="ECO:0000256" key="1">
    <source>
        <dbReference type="ARBA" id="ARBA00004651"/>
    </source>
</evidence>
<dbReference type="InterPro" id="IPR050901">
    <property type="entry name" value="BP-dep_ABC_trans_perm"/>
</dbReference>
<keyword evidence="10" id="KW-1185">Reference proteome</keyword>
<keyword evidence="6 7" id="KW-0472">Membrane</keyword>
<feature type="domain" description="ABC transmembrane type-1" evidence="8">
    <location>
        <begin position="78"/>
        <end position="268"/>
    </location>
</feature>
<dbReference type="GO" id="GO:0055085">
    <property type="term" value="P:transmembrane transport"/>
    <property type="evidence" value="ECO:0007669"/>
    <property type="project" value="InterPro"/>
</dbReference>
<dbReference type="Gene3D" id="1.10.3720.10">
    <property type="entry name" value="MetI-like"/>
    <property type="match status" value="1"/>
</dbReference>
<dbReference type="OrthoDB" id="9810086at2"/>
<dbReference type="AlphaFoldDB" id="F7YTH9"/>
<comment type="similarity">
    <text evidence="7">Belongs to the binding-protein-dependent transport system permease family.</text>
</comment>
<dbReference type="InterPro" id="IPR000515">
    <property type="entry name" value="MetI-like"/>
</dbReference>
<dbReference type="Proteomes" id="UP000006804">
    <property type="component" value="Chromosome"/>
</dbReference>
<keyword evidence="5 7" id="KW-1133">Transmembrane helix</keyword>
<evidence type="ECO:0000256" key="6">
    <source>
        <dbReference type="ARBA" id="ARBA00023136"/>
    </source>
</evidence>
<accession>F7YTH9</accession>
<feature type="transmembrane region" description="Helical" evidence="7">
    <location>
        <begin position="113"/>
        <end position="136"/>
    </location>
</feature>
<evidence type="ECO:0000256" key="4">
    <source>
        <dbReference type="ARBA" id="ARBA00022692"/>
    </source>
</evidence>
<name>F7YTH9_9THEM</name>
<feature type="transmembrane region" description="Helical" evidence="7">
    <location>
        <begin position="53"/>
        <end position="74"/>
    </location>
</feature>
<keyword evidence="2 7" id="KW-0813">Transport</keyword>
<feature type="transmembrane region" description="Helical" evidence="7">
    <location>
        <begin position="189"/>
        <end position="211"/>
    </location>
</feature>
<evidence type="ECO:0000259" key="8">
    <source>
        <dbReference type="PROSITE" id="PS50928"/>
    </source>
</evidence>
<gene>
    <name evidence="9" type="ORF">Theth_1116</name>
</gene>
<dbReference type="EMBL" id="CP002351">
    <property type="protein sequence ID" value="AEH51193.1"/>
    <property type="molecule type" value="Genomic_DNA"/>
</dbReference>
<dbReference type="InterPro" id="IPR035906">
    <property type="entry name" value="MetI-like_sf"/>
</dbReference>
<dbReference type="RefSeq" id="WP_013932412.1">
    <property type="nucleotide sequence ID" value="NC_015707.1"/>
</dbReference>
<evidence type="ECO:0000256" key="2">
    <source>
        <dbReference type="ARBA" id="ARBA00022448"/>
    </source>
</evidence>
<dbReference type="SUPFAM" id="SSF161098">
    <property type="entry name" value="MetI-like"/>
    <property type="match status" value="1"/>
</dbReference>
<evidence type="ECO:0000313" key="10">
    <source>
        <dbReference type="Proteomes" id="UP000006804"/>
    </source>
</evidence>
<dbReference type="Pfam" id="PF00528">
    <property type="entry name" value="BPD_transp_1"/>
    <property type="match status" value="1"/>
</dbReference>
<evidence type="ECO:0000256" key="5">
    <source>
        <dbReference type="ARBA" id="ARBA00022989"/>
    </source>
</evidence>
<protein>
    <submittedName>
        <fullName evidence="9">Carbohydrate ABC transporter membrane protein 2, CUT1 family</fullName>
    </submittedName>
</protein>
<dbReference type="PANTHER" id="PTHR32243:SF18">
    <property type="entry name" value="INNER MEMBRANE ABC TRANSPORTER PERMEASE PROTEIN YCJP"/>
    <property type="match status" value="1"/>
</dbReference>
<comment type="subcellular location">
    <subcellularLocation>
        <location evidence="1 7">Cell membrane</location>
        <topology evidence="1 7">Multi-pass membrane protein</topology>
    </subcellularLocation>
</comment>
<dbReference type="HOGENOM" id="CLU_016047_1_2_0"/>
<sequence precursor="true">MKRKITITIKFAITTIVLVFFLFPIYWIVITAFKPEAEWFTLPPTFWPTKWTLSNFLGTGSTTFGTTTTSIAGIKPFLRNSIVVATTTSIVSTFIAALAAYSISRTKIGGTGLVGWFISMRFLPPIASAIPLYVIFTRIKLLNTWFALILPYLVPTTALSIWLLISFFNEIPQEIEEAAYIDGASATKTFIYVVLPLSAPGLAAAAILSFIQSWGEFLLALVLTSNASAQTLPVYLGRYITGWRVAWGPLSAAGLVTMLPVVIFALITQRFLIRGLTLGAIK</sequence>
<feature type="transmembrane region" description="Helical" evidence="7">
    <location>
        <begin position="218"/>
        <end position="240"/>
    </location>
</feature>
<keyword evidence="4 7" id="KW-0812">Transmembrane</keyword>
<keyword evidence="3" id="KW-1003">Cell membrane</keyword>
<dbReference type="PATRIC" id="fig|688269.3.peg.1147"/>
<organism evidence="9 10">
    <name type="scientific">Pseudothermotoga thermarum DSM 5069</name>
    <dbReference type="NCBI Taxonomy" id="688269"/>
    <lineage>
        <taxon>Bacteria</taxon>
        <taxon>Thermotogati</taxon>
        <taxon>Thermotogota</taxon>
        <taxon>Thermotogae</taxon>
        <taxon>Thermotogales</taxon>
        <taxon>Thermotogaceae</taxon>
        <taxon>Pseudothermotoga</taxon>
    </lineage>
</organism>
<dbReference type="STRING" id="688269.Theth_1116"/>
<feature type="transmembrane region" description="Helical" evidence="7">
    <location>
        <begin position="148"/>
        <end position="169"/>
    </location>
</feature>